<keyword evidence="3" id="KW-0479">Metal-binding</keyword>
<evidence type="ECO:0000259" key="11">
    <source>
        <dbReference type="Pfam" id="PF20644"/>
    </source>
</evidence>
<evidence type="ECO:0000256" key="2">
    <source>
        <dbReference type="ARBA" id="ARBA00006899"/>
    </source>
</evidence>
<gene>
    <name evidence="13" type="ORF">FB45DRAFT_904216</name>
</gene>
<keyword evidence="7" id="KW-0238">DNA-binding</keyword>
<name>A0AAD7C4W7_9AGAR</name>
<feature type="domain" description="Rrn7/TAF1B N-terminal cyclin" evidence="11">
    <location>
        <begin position="83"/>
        <end position="243"/>
    </location>
</feature>
<dbReference type="GO" id="GO:0042790">
    <property type="term" value="P:nucleolar large rRNA transcription by RNA polymerase I"/>
    <property type="evidence" value="ECO:0007669"/>
    <property type="project" value="TreeGrafter"/>
</dbReference>
<comment type="subcellular location">
    <subcellularLocation>
        <location evidence="1">Nucleus</location>
        <location evidence="1">Nucleolus</location>
    </subcellularLocation>
</comment>
<evidence type="ECO:0000259" key="12">
    <source>
        <dbReference type="Pfam" id="PF20645"/>
    </source>
</evidence>
<evidence type="ECO:0000313" key="13">
    <source>
        <dbReference type="EMBL" id="KAJ7638901.1"/>
    </source>
</evidence>
<dbReference type="InterPro" id="IPR048540">
    <property type="entry name" value="Rrn7_cyclin_N"/>
</dbReference>
<keyword evidence="14" id="KW-1185">Reference proteome</keyword>
<keyword evidence="4" id="KW-0863">Zinc-finger</keyword>
<evidence type="ECO:0000256" key="7">
    <source>
        <dbReference type="ARBA" id="ARBA00023125"/>
    </source>
</evidence>
<dbReference type="GO" id="GO:0070860">
    <property type="term" value="C:RNA polymerase I core factor complex"/>
    <property type="evidence" value="ECO:0007669"/>
    <property type="project" value="InterPro"/>
</dbReference>
<dbReference type="PANTHER" id="PTHR31576">
    <property type="entry name" value="TATA BOX-BINDING PROTEIN-ASSOCIATED FACTOR RNA POLYMERASE I SUBUNIT B"/>
    <property type="match status" value="1"/>
</dbReference>
<dbReference type="InterPro" id="IPR048538">
    <property type="entry name" value="Rrn7_cyclin_C"/>
</dbReference>
<evidence type="ECO:0000256" key="5">
    <source>
        <dbReference type="ARBA" id="ARBA00022833"/>
    </source>
</evidence>
<evidence type="ECO:0000256" key="4">
    <source>
        <dbReference type="ARBA" id="ARBA00022771"/>
    </source>
</evidence>
<feature type="compositionally biased region" description="Basic and acidic residues" evidence="10">
    <location>
        <begin position="132"/>
        <end position="145"/>
    </location>
</feature>
<evidence type="ECO:0008006" key="15">
    <source>
        <dbReference type="Google" id="ProtNLM"/>
    </source>
</evidence>
<feature type="domain" description="Rrn7/TAF1B C-terminal cyclin" evidence="12">
    <location>
        <begin position="263"/>
        <end position="435"/>
    </location>
</feature>
<dbReference type="AlphaFoldDB" id="A0AAD7C4W7"/>
<dbReference type="GO" id="GO:0001164">
    <property type="term" value="F:RNA polymerase I core promoter sequence-specific DNA binding"/>
    <property type="evidence" value="ECO:0007669"/>
    <property type="project" value="InterPro"/>
</dbReference>
<keyword evidence="6" id="KW-0805">Transcription regulation</keyword>
<feature type="compositionally biased region" description="Acidic residues" evidence="10">
    <location>
        <begin position="146"/>
        <end position="164"/>
    </location>
</feature>
<evidence type="ECO:0000256" key="9">
    <source>
        <dbReference type="ARBA" id="ARBA00023242"/>
    </source>
</evidence>
<dbReference type="PANTHER" id="PTHR31576:SF2">
    <property type="entry name" value="TATA BOX-BINDING PROTEIN-ASSOCIATED FACTOR RNA POLYMERASE I SUBUNIT B"/>
    <property type="match status" value="1"/>
</dbReference>
<dbReference type="EMBL" id="JARKIF010000005">
    <property type="protein sequence ID" value="KAJ7638901.1"/>
    <property type="molecule type" value="Genomic_DNA"/>
</dbReference>
<evidence type="ECO:0000256" key="6">
    <source>
        <dbReference type="ARBA" id="ARBA00023015"/>
    </source>
</evidence>
<organism evidence="13 14">
    <name type="scientific">Roridomyces roridus</name>
    <dbReference type="NCBI Taxonomy" id="1738132"/>
    <lineage>
        <taxon>Eukaryota</taxon>
        <taxon>Fungi</taxon>
        <taxon>Dikarya</taxon>
        <taxon>Basidiomycota</taxon>
        <taxon>Agaricomycotina</taxon>
        <taxon>Agaricomycetes</taxon>
        <taxon>Agaricomycetidae</taxon>
        <taxon>Agaricales</taxon>
        <taxon>Marasmiineae</taxon>
        <taxon>Mycenaceae</taxon>
        <taxon>Roridomyces</taxon>
    </lineage>
</organism>
<protein>
    <recommendedName>
        <fullName evidence="15">RRN7-type domain-containing protein</fullName>
    </recommendedName>
</protein>
<evidence type="ECO:0000256" key="1">
    <source>
        <dbReference type="ARBA" id="ARBA00004604"/>
    </source>
</evidence>
<keyword evidence="9" id="KW-0539">Nucleus</keyword>
<comment type="caution">
    <text evidence="13">The sequence shown here is derived from an EMBL/GenBank/DDBJ whole genome shotgun (WGS) entry which is preliminary data.</text>
</comment>
<reference evidence="13" key="1">
    <citation type="submission" date="2023-03" db="EMBL/GenBank/DDBJ databases">
        <title>Massive genome expansion in bonnet fungi (Mycena s.s.) driven by repeated elements and novel gene families across ecological guilds.</title>
        <authorList>
            <consortium name="Lawrence Berkeley National Laboratory"/>
            <person name="Harder C.B."/>
            <person name="Miyauchi S."/>
            <person name="Viragh M."/>
            <person name="Kuo A."/>
            <person name="Thoen E."/>
            <person name="Andreopoulos B."/>
            <person name="Lu D."/>
            <person name="Skrede I."/>
            <person name="Drula E."/>
            <person name="Henrissat B."/>
            <person name="Morin E."/>
            <person name="Kohler A."/>
            <person name="Barry K."/>
            <person name="LaButti K."/>
            <person name="Morin E."/>
            <person name="Salamov A."/>
            <person name="Lipzen A."/>
            <person name="Mereny Z."/>
            <person name="Hegedus B."/>
            <person name="Baldrian P."/>
            <person name="Stursova M."/>
            <person name="Weitz H."/>
            <person name="Taylor A."/>
            <person name="Grigoriev I.V."/>
            <person name="Nagy L.G."/>
            <person name="Martin F."/>
            <person name="Kauserud H."/>
        </authorList>
    </citation>
    <scope>NUCLEOTIDE SEQUENCE</scope>
    <source>
        <strain evidence="13">9284</strain>
    </source>
</reference>
<dbReference type="Proteomes" id="UP001221142">
    <property type="component" value="Unassembled WGS sequence"/>
</dbReference>
<dbReference type="GO" id="GO:0008270">
    <property type="term" value="F:zinc ion binding"/>
    <property type="evidence" value="ECO:0007669"/>
    <property type="project" value="UniProtKB-KW"/>
</dbReference>
<evidence type="ECO:0000256" key="3">
    <source>
        <dbReference type="ARBA" id="ARBA00022723"/>
    </source>
</evidence>
<keyword evidence="8" id="KW-0804">Transcription</keyword>
<evidence type="ECO:0000256" key="8">
    <source>
        <dbReference type="ARBA" id="ARBA00023163"/>
    </source>
</evidence>
<accession>A0AAD7C4W7</accession>
<dbReference type="Pfam" id="PF20644">
    <property type="entry name" value="Rrn7_cyclin_N"/>
    <property type="match status" value="1"/>
</dbReference>
<dbReference type="InterPro" id="IPR033599">
    <property type="entry name" value="TAF1B/Rrn7"/>
</dbReference>
<evidence type="ECO:0000313" key="14">
    <source>
        <dbReference type="Proteomes" id="UP001221142"/>
    </source>
</evidence>
<feature type="region of interest" description="Disordered" evidence="10">
    <location>
        <begin position="123"/>
        <end position="196"/>
    </location>
</feature>
<proteinExistence type="inferred from homology"/>
<comment type="similarity">
    <text evidence="2">Belongs to the RRN7/TAF1B family.</text>
</comment>
<evidence type="ECO:0000256" key="10">
    <source>
        <dbReference type="SAM" id="MobiDB-lite"/>
    </source>
</evidence>
<sequence length="540" mass="61012">MAPRCPVCRSRQWHKEPSSGLVACSEGHILQNYRQETNEVDGFGPHALKKRALKSTRQHRSRAENDPQLYHGNRARYFYFQCLQLLLRHQIAFLTDRWSLPVEFEVVCRDLWALHLSLLRDPPPHEPYVSAKDPETGDADEAKEAQEDEDENGTEPETDFDDLLAENSASSSSSEEEDGEGRKPLPQPKRPGRYKRYDDRPISTLVVLVLACWILRIPILYCDLTRLIESFELPYLDATRFLPENMTVHLTQHNTQALSPLNTPSVQSLHRMTTSLARRIHSSYGVRTPEVNAAPMLWRVIMQGLGGNPTLYRLTKRLAAVLSLPLTLHHSLAARLQRRRTRDPETHKKDNVAPEVAFLATGIIVLKMVYGLDGESRFPIDSDDAACEMPRLEAYLERLGRLPDGRFEFDSSAAMPIEDLSDDTVDKYLAFCERALLPSSKNEEDVVNRWFPVPERPKSGDGADGAYGQLPAWDLAATALEGVAEDALGPGEQYKVLQASTELSGEYSKIVEHGSKWAGVEAEYLCEVVLSYELRLKRPK</sequence>
<dbReference type="Pfam" id="PF20645">
    <property type="entry name" value="Rrn7_cyclin_C"/>
    <property type="match status" value="1"/>
</dbReference>
<keyword evidence="5" id="KW-0862">Zinc</keyword>